<feature type="region of interest" description="Disordered" evidence="6">
    <location>
        <begin position="96"/>
        <end position="130"/>
    </location>
</feature>
<proteinExistence type="inferred from homology"/>
<keyword evidence="3 7" id="KW-0812">Transmembrane</keyword>
<feature type="compositionally biased region" description="Polar residues" evidence="6">
    <location>
        <begin position="812"/>
        <end position="824"/>
    </location>
</feature>
<feature type="transmembrane region" description="Helical" evidence="7">
    <location>
        <begin position="155"/>
        <end position="175"/>
    </location>
</feature>
<feature type="compositionally biased region" description="Basic and acidic residues" evidence="6">
    <location>
        <begin position="7"/>
        <end position="25"/>
    </location>
</feature>
<dbReference type="GO" id="GO:0005262">
    <property type="term" value="F:calcium channel activity"/>
    <property type="evidence" value="ECO:0007669"/>
    <property type="project" value="TreeGrafter"/>
</dbReference>
<feature type="non-terminal residue" evidence="9">
    <location>
        <position position="875"/>
    </location>
</feature>
<comment type="similarity">
    <text evidence="2">Belongs to the MscS (TC 1.A.23) family.</text>
</comment>
<keyword evidence="4 7" id="KW-1133">Transmembrane helix</keyword>
<feature type="region of interest" description="Disordered" evidence="6">
    <location>
        <begin position="723"/>
        <end position="777"/>
    </location>
</feature>
<feature type="compositionally biased region" description="Basic and acidic residues" evidence="6">
    <location>
        <begin position="120"/>
        <end position="130"/>
    </location>
</feature>
<dbReference type="Gene3D" id="1.10.238.10">
    <property type="entry name" value="EF-hand"/>
    <property type="match status" value="1"/>
</dbReference>
<dbReference type="GO" id="GO:0006874">
    <property type="term" value="P:intracellular calcium ion homeostasis"/>
    <property type="evidence" value="ECO:0007669"/>
    <property type="project" value="TreeGrafter"/>
</dbReference>
<organism evidence="9 10">
    <name type="scientific">Verticillium longisporum</name>
    <name type="common">Verticillium dahliae var. longisporum</name>
    <dbReference type="NCBI Taxonomy" id="100787"/>
    <lineage>
        <taxon>Eukaryota</taxon>
        <taxon>Fungi</taxon>
        <taxon>Dikarya</taxon>
        <taxon>Ascomycota</taxon>
        <taxon>Pezizomycotina</taxon>
        <taxon>Sordariomycetes</taxon>
        <taxon>Hypocreomycetidae</taxon>
        <taxon>Glomerellales</taxon>
        <taxon>Plectosphaerellaceae</taxon>
        <taxon>Verticillium</taxon>
    </lineage>
</organism>
<dbReference type="GO" id="GO:0005509">
    <property type="term" value="F:calcium ion binding"/>
    <property type="evidence" value="ECO:0007669"/>
    <property type="project" value="InterPro"/>
</dbReference>
<evidence type="ECO:0000313" key="9">
    <source>
        <dbReference type="EMBL" id="CRK42634.1"/>
    </source>
</evidence>
<dbReference type="PANTHER" id="PTHR31323:SF15">
    <property type="entry name" value="MECHANOSENSITIVE ION CHANNEL PROTEIN MSY1"/>
    <property type="match status" value="1"/>
</dbReference>
<feature type="transmembrane region" description="Helical" evidence="7">
    <location>
        <begin position="239"/>
        <end position="258"/>
    </location>
</feature>
<dbReference type="GO" id="GO:0016020">
    <property type="term" value="C:membrane"/>
    <property type="evidence" value="ECO:0007669"/>
    <property type="project" value="UniProtKB-SubCell"/>
</dbReference>
<dbReference type="Proteomes" id="UP000044602">
    <property type="component" value="Unassembled WGS sequence"/>
</dbReference>
<evidence type="ECO:0000256" key="1">
    <source>
        <dbReference type="ARBA" id="ARBA00004127"/>
    </source>
</evidence>
<feature type="transmembrane region" description="Helical" evidence="7">
    <location>
        <begin position="190"/>
        <end position="207"/>
    </location>
</feature>
<feature type="transmembrane region" description="Helical" evidence="7">
    <location>
        <begin position="497"/>
        <end position="520"/>
    </location>
</feature>
<evidence type="ECO:0000256" key="6">
    <source>
        <dbReference type="SAM" id="MobiDB-lite"/>
    </source>
</evidence>
<dbReference type="InterPro" id="IPR023408">
    <property type="entry name" value="MscS_beta-dom_sf"/>
</dbReference>
<dbReference type="AlphaFoldDB" id="A0A0G4N8B2"/>
<keyword evidence="10" id="KW-1185">Reference proteome</keyword>
<protein>
    <recommendedName>
        <fullName evidence="8">EF-hand domain-containing protein</fullName>
    </recommendedName>
</protein>
<dbReference type="InterPro" id="IPR002048">
    <property type="entry name" value="EF_hand_dom"/>
</dbReference>
<dbReference type="SUPFAM" id="SSF50182">
    <property type="entry name" value="Sm-like ribonucleoproteins"/>
    <property type="match status" value="1"/>
</dbReference>
<feature type="compositionally biased region" description="Basic residues" evidence="6">
    <location>
        <begin position="853"/>
        <end position="863"/>
    </location>
</feature>
<evidence type="ECO:0000256" key="7">
    <source>
        <dbReference type="SAM" id="Phobius"/>
    </source>
</evidence>
<name>A0A0G4N8B2_VERLO</name>
<keyword evidence="5 7" id="KW-0472">Membrane</keyword>
<feature type="compositionally biased region" description="Basic and acidic residues" evidence="6">
    <location>
        <begin position="35"/>
        <end position="54"/>
    </location>
</feature>
<evidence type="ECO:0000313" key="10">
    <source>
        <dbReference type="Proteomes" id="UP000044602"/>
    </source>
</evidence>
<feature type="region of interest" description="Disordered" evidence="6">
    <location>
        <begin position="803"/>
        <end position="875"/>
    </location>
</feature>
<evidence type="ECO:0000259" key="8">
    <source>
        <dbReference type="PROSITE" id="PS50222"/>
    </source>
</evidence>
<dbReference type="STRING" id="100787.A0A0G4N8B2"/>
<dbReference type="EMBL" id="CVQH01027638">
    <property type="protein sequence ID" value="CRK42634.1"/>
    <property type="molecule type" value="Genomic_DNA"/>
</dbReference>
<dbReference type="InterPro" id="IPR011992">
    <property type="entry name" value="EF-hand-dom_pair"/>
</dbReference>
<evidence type="ECO:0000256" key="3">
    <source>
        <dbReference type="ARBA" id="ARBA00022692"/>
    </source>
</evidence>
<evidence type="ECO:0000256" key="5">
    <source>
        <dbReference type="ARBA" id="ARBA00023136"/>
    </source>
</evidence>
<feature type="transmembrane region" description="Helical" evidence="7">
    <location>
        <begin position="278"/>
        <end position="298"/>
    </location>
</feature>
<comment type="subcellular location">
    <subcellularLocation>
        <location evidence="1">Endomembrane system</location>
        <topology evidence="1">Multi-pass membrane protein</topology>
    </subcellularLocation>
</comment>
<dbReference type="SUPFAM" id="SSF47473">
    <property type="entry name" value="EF-hand"/>
    <property type="match status" value="1"/>
</dbReference>
<feature type="compositionally biased region" description="Low complexity" evidence="6">
    <location>
        <begin position="742"/>
        <end position="774"/>
    </location>
</feature>
<feature type="compositionally biased region" description="Basic and acidic residues" evidence="6">
    <location>
        <begin position="825"/>
        <end position="836"/>
    </location>
</feature>
<dbReference type="Pfam" id="PF00924">
    <property type="entry name" value="MS_channel_2nd"/>
    <property type="match status" value="1"/>
</dbReference>
<feature type="region of interest" description="Disordered" evidence="6">
    <location>
        <begin position="1"/>
        <end position="76"/>
    </location>
</feature>
<dbReference type="InterPro" id="IPR010920">
    <property type="entry name" value="LSM_dom_sf"/>
</dbReference>
<sequence>MSSPVNQKHDEYDEKHSNHTAETLHDPTNLQSHTDSQKPSHERPLMPLHVDSHNHLVPPTEGPFSPNGGGTREQASRLTDDLELLRVERLISNQENDLNRSRSRSRQHQPEPEDLFASKPVEDERVERPPPEKKAGIFGYWLLRWLKKLPRCFRYFFYLLPGATLLLIPILIGYFSPGDRPVGGDGGVELMWFGIWLMIVWCTIWGARMITSLMPPTFAGIATLMGSNNGKKWKDIGRVLELHTALFIWMLSVLVSFKPINNSHRVPRTGDSDGSVEWINTVYKVIIAIFVLSALNFIEKIIIQWIATSFHQRTYAKRIEDNRSDIHHLIHLYDYAKEKIAHDDAIWEATGEAREGSGSRTPMAQLHNNVRQVFNKAGGLANRVGNDFIGRKTDLNHSKKIVFELLRTSSSAHSLARLIYRSLLNPNNETIYEDDMRIAFKTEEEAEHAFGIFDKDFNGDISMEEMECVCNEIHLERKAIAASLKDLDSVIQKLDKVFFFIIFVISIIVFITILSGSAAAGLASAGSAVLGLAWMLQATAQEFLQSIIFVFVKHPFDVGDRITVYGNTGTTLQGDDYYVTEISLLYTEFKKMEGHIVQAPNSVLNTLFILNQRRSAGLADPVELRLGFGTDPQLIEDLKARMTDYCLANKRDYKPSVLTEVRTLNDVQSFTMNFIFFHKSNFQNELLRLQRHNKFVAQLMVEIRDLGLQGPWQVQPGGSREFPLHWAGAAPPPSYENSAAKPSGTSGPGAVSGSAAAPPLQHSTSVTSGASTASRQTYTPAVRSVPLIEESFVDFQDVFESRKAEHTPKISRLQSIRENSSSNFRDGRSSQDRDSSPARTSGAARPSQDSTSRRHIFTGRARSRSTASKPPNDMV</sequence>
<accession>A0A0G4N8B2</accession>
<reference evidence="9 10" key="1">
    <citation type="submission" date="2015-05" db="EMBL/GenBank/DDBJ databases">
        <authorList>
            <person name="Wang D.B."/>
            <person name="Wang M."/>
        </authorList>
    </citation>
    <scope>NUCLEOTIDE SEQUENCE [LARGE SCALE GENOMIC DNA]</scope>
    <source>
        <strain evidence="9">VL1</strain>
    </source>
</reference>
<dbReference type="InterPro" id="IPR016688">
    <property type="entry name" value="MscS-like_plants/fungi"/>
</dbReference>
<dbReference type="InterPro" id="IPR058650">
    <property type="entry name" value="Msy1/2-like"/>
</dbReference>
<gene>
    <name evidence="9" type="ORF">BN1708_008821</name>
</gene>
<dbReference type="PROSITE" id="PS50222">
    <property type="entry name" value="EF_HAND_2"/>
    <property type="match status" value="1"/>
</dbReference>
<dbReference type="Gene3D" id="2.30.30.60">
    <property type="match status" value="1"/>
</dbReference>
<evidence type="ECO:0000256" key="2">
    <source>
        <dbReference type="ARBA" id="ARBA00008017"/>
    </source>
</evidence>
<dbReference type="Pfam" id="PF25886">
    <property type="entry name" value="Msy1"/>
    <property type="match status" value="1"/>
</dbReference>
<dbReference type="PIRSF" id="PIRSF017209">
    <property type="entry name" value="Memb_At2g17000_prd"/>
    <property type="match status" value="1"/>
</dbReference>
<evidence type="ECO:0000256" key="4">
    <source>
        <dbReference type="ARBA" id="ARBA00022989"/>
    </source>
</evidence>
<dbReference type="PANTHER" id="PTHR31323">
    <property type="entry name" value="MECHANOSENSITIVE ION CHANNEL PROTEIN MSY2"/>
    <property type="match status" value="1"/>
</dbReference>
<feature type="domain" description="EF-hand" evidence="8">
    <location>
        <begin position="441"/>
        <end position="476"/>
    </location>
</feature>
<dbReference type="InterPro" id="IPR006685">
    <property type="entry name" value="MscS_channel_2nd"/>
</dbReference>